<evidence type="ECO:0000313" key="12">
    <source>
        <dbReference type="EMBL" id="SDP97605.1"/>
    </source>
</evidence>
<evidence type="ECO:0000259" key="10">
    <source>
        <dbReference type="Pfam" id="PF02518"/>
    </source>
</evidence>
<name>A0A1H0X4D9_9PSEU</name>
<dbReference type="InterPro" id="IPR011712">
    <property type="entry name" value="Sig_transdc_His_kin_sub3_dim/P"/>
</dbReference>
<dbReference type="GO" id="GO:0000155">
    <property type="term" value="F:phosphorelay sensor kinase activity"/>
    <property type="evidence" value="ECO:0007669"/>
    <property type="project" value="InterPro"/>
</dbReference>
<evidence type="ECO:0000256" key="5">
    <source>
        <dbReference type="ARBA" id="ARBA00022741"/>
    </source>
</evidence>
<keyword evidence="8" id="KW-0902">Two-component regulatory system</keyword>
<sequence length="428" mass="46693">MTGQVGVKGQPMPSAAYAQYGEGRKAHRGGRILTTTLLPADRSKRVAGSRWPISGDYRQVLADLALIFFAVLDVWLYGLWLEADPITDLPPIEDYQLWLNWLAVGALVLRRRFPFLTLVLTIPGFFVGWSQLAAMIALYTVARRYVGGWQTGLAAALVWLCRFVAWPFEELIERPASGHFHSAIYGFLVAGLPIAIGLLVHARQELSDRIRELAESRERERVLHAHAIRADERAKLAREMHDVVSHQVSLIAMQAGALRMAVADAEHKQVAGTIRMLSTRTLDELRQLVSVLRTTDDNQPGVDELPGLAADAGFEVTIQLKGPVEDLAAPVSGAVYRTVQEALTNIRKHAVGASATVLIDAQYDDNVQVEVRNTAPSSPSSSLPSGGHGLVGLRERATLLGGEFSAGPTEDGGFLVTASFPRERVVTD</sequence>
<gene>
    <name evidence="12" type="ORF">SAMN05421507_1335</name>
</gene>
<dbReference type="CDD" id="cd16917">
    <property type="entry name" value="HATPase_UhpB-NarQ-NarX-like"/>
    <property type="match status" value="1"/>
</dbReference>
<evidence type="ECO:0000256" key="6">
    <source>
        <dbReference type="ARBA" id="ARBA00022777"/>
    </source>
</evidence>
<dbReference type="InterPro" id="IPR036890">
    <property type="entry name" value="HATPase_C_sf"/>
</dbReference>
<evidence type="ECO:0000256" key="1">
    <source>
        <dbReference type="ARBA" id="ARBA00000085"/>
    </source>
</evidence>
<evidence type="ECO:0000256" key="4">
    <source>
        <dbReference type="ARBA" id="ARBA00022679"/>
    </source>
</evidence>
<feature type="domain" description="Signal transduction histidine kinase subgroup 3 dimerisation and phosphoacceptor" evidence="11">
    <location>
        <begin position="232"/>
        <end position="296"/>
    </location>
</feature>
<dbReference type="AlphaFoldDB" id="A0A1H0X4D9"/>
<evidence type="ECO:0000256" key="2">
    <source>
        <dbReference type="ARBA" id="ARBA00012438"/>
    </source>
</evidence>
<evidence type="ECO:0000259" key="11">
    <source>
        <dbReference type="Pfam" id="PF07730"/>
    </source>
</evidence>
<accession>A0A1H0X4D9</accession>
<organism evidence="12 13">
    <name type="scientific">Lentzea jiangxiensis</name>
    <dbReference type="NCBI Taxonomy" id="641025"/>
    <lineage>
        <taxon>Bacteria</taxon>
        <taxon>Bacillati</taxon>
        <taxon>Actinomycetota</taxon>
        <taxon>Actinomycetes</taxon>
        <taxon>Pseudonocardiales</taxon>
        <taxon>Pseudonocardiaceae</taxon>
        <taxon>Lentzea</taxon>
    </lineage>
</organism>
<keyword evidence="13" id="KW-1185">Reference proteome</keyword>
<keyword evidence="4" id="KW-0808">Transferase</keyword>
<evidence type="ECO:0000256" key="8">
    <source>
        <dbReference type="ARBA" id="ARBA00023012"/>
    </source>
</evidence>
<dbReference type="InterPro" id="IPR003594">
    <property type="entry name" value="HATPase_dom"/>
</dbReference>
<keyword evidence="3" id="KW-0597">Phosphoprotein</keyword>
<feature type="transmembrane region" description="Helical" evidence="9">
    <location>
        <begin position="151"/>
        <end position="168"/>
    </location>
</feature>
<keyword evidence="9" id="KW-0472">Membrane</keyword>
<evidence type="ECO:0000256" key="7">
    <source>
        <dbReference type="ARBA" id="ARBA00022840"/>
    </source>
</evidence>
<keyword evidence="5" id="KW-0547">Nucleotide-binding</keyword>
<dbReference type="InterPro" id="IPR050482">
    <property type="entry name" value="Sensor_HK_TwoCompSys"/>
</dbReference>
<dbReference type="STRING" id="641025.SAMN05421507_1335"/>
<feature type="transmembrane region" description="Helical" evidence="9">
    <location>
        <begin position="60"/>
        <end position="80"/>
    </location>
</feature>
<dbReference type="Gene3D" id="3.30.565.10">
    <property type="entry name" value="Histidine kinase-like ATPase, C-terminal domain"/>
    <property type="match status" value="1"/>
</dbReference>
<feature type="domain" description="Histidine kinase/HSP90-like ATPase" evidence="10">
    <location>
        <begin position="334"/>
        <end position="423"/>
    </location>
</feature>
<keyword evidence="7" id="KW-0067">ATP-binding</keyword>
<feature type="transmembrane region" description="Helical" evidence="9">
    <location>
        <begin position="180"/>
        <end position="202"/>
    </location>
</feature>
<keyword evidence="6 12" id="KW-0418">Kinase</keyword>
<proteinExistence type="predicted"/>
<dbReference type="Gene3D" id="1.20.5.1930">
    <property type="match status" value="1"/>
</dbReference>
<protein>
    <recommendedName>
        <fullName evidence="2">histidine kinase</fullName>
        <ecNumber evidence="2">2.7.13.3</ecNumber>
    </recommendedName>
</protein>
<feature type="transmembrane region" description="Helical" evidence="9">
    <location>
        <begin position="115"/>
        <end position="139"/>
    </location>
</feature>
<evidence type="ECO:0000256" key="3">
    <source>
        <dbReference type="ARBA" id="ARBA00022553"/>
    </source>
</evidence>
<dbReference type="PANTHER" id="PTHR24421">
    <property type="entry name" value="NITRATE/NITRITE SENSOR PROTEIN NARX-RELATED"/>
    <property type="match status" value="1"/>
</dbReference>
<keyword evidence="9" id="KW-0812">Transmembrane</keyword>
<dbReference type="GO" id="GO:0005524">
    <property type="term" value="F:ATP binding"/>
    <property type="evidence" value="ECO:0007669"/>
    <property type="project" value="UniProtKB-KW"/>
</dbReference>
<dbReference type="EC" id="2.7.13.3" evidence="2"/>
<dbReference type="Proteomes" id="UP000199691">
    <property type="component" value="Unassembled WGS sequence"/>
</dbReference>
<keyword evidence="9" id="KW-1133">Transmembrane helix</keyword>
<dbReference type="Pfam" id="PF02518">
    <property type="entry name" value="HATPase_c"/>
    <property type="match status" value="1"/>
</dbReference>
<dbReference type="EMBL" id="FNIX01000033">
    <property type="protein sequence ID" value="SDP97605.1"/>
    <property type="molecule type" value="Genomic_DNA"/>
</dbReference>
<evidence type="ECO:0000313" key="13">
    <source>
        <dbReference type="Proteomes" id="UP000199691"/>
    </source>
</evidence>
<dbReference type="SUPFAM" id="SSF55874">
    <property type="entry name" value="ATPase domain of HSP90 chaperone/DNA topoisomerase II/histidine kinase"/>
    <property type="match status" value="1"/>
</dbReference>
<dbReference type="GO" id="GO:0016020">
    <property type="term" value="C:membrane"/>
    <property type="evidence" value="ECO:0007669"/>
    <property type="project" value="InterPro"/>
</dbReference>
<dbReference type="GO" id="GO:0046983">
    <property type="term" value="F:protein dimerization activity"/>
    <property type="evidence" value="ECO:0007669"/>
    <property type="project" value="InterPro"/>
</dbReference>
<evidence type="ECO:0000256" key="9">
    <source>
        <dbReference type="SAM" id="Phobius"/>
    </source>
</evidence>
<comment type="catalytic activity">
    <reaction evidence="1">
        <text>ATP + protein L-histidine = ADP + protein N-phospho-L-histidine.</text>
        <dbReference type="EC" id="2.7.13.3"/>
    </reaction>
</comment>
<reference evidence="13" key="1">
    <citation type="submission" date="2016-10" db="EMBL/GenBank/DDBJ databases">
        <authorList>
            <person name="Varghese N."/>
            <person name="Submissions S."/>
        </authorList>
    </citation>
    <scope>NUCLEOTIDE SEQUENCE [LARGE SCALE GENOMIC DNA]</scope>
    <source>
        <strain evidence="13">CGMCC 4.6609</strain>
    </source>
</reference>
<dbReference type="Pfam" id="PF07730">
    <property type="entry name" value="HisKA_3"/>
    <property type="match status" value="1"/>
</dbReference>
<dbReference type="PANTHER" id="PTHR24421:SF10">
    <property type="entry name" value="NITRATE_NITRITE SENSOR PROTEIN NARQ"/>
    <property type="match status" value="1"/>
</dbReference>